<dbReference type="AlphaFoldDB" id="A0A3Q3AXP8"/>
<sequence length="87" mass="9448">SAETTCKRCVQVTCTNVCVTVGAELTAKLLRMDVVMEMENDVMEPKRKRSFPGNDAPLDRLSINNSPDSPVSPVSRVSPELLVSPVS</sequence>
<accession>A0A3Q3AXP8</accession>
<evidence type="ECO:0000313" key="2">
    <source>
        <dbReference type="Ensembl" id="ENSKMAP00000021431.1"/>
    </source>
</evidence>
<reference evidence="2" key="2">
    <citation type="submission" date="2025-09" db="UniProtKB">
        <authorList>
            <consortium name="Ensembl"/>
        </authorList>
    </citation>
    <scope>IDENTIFICATION</scope>
</reference>
<dbReference type="PANTHER" id="PTHR35353:SF1">
    <property type="entry name" value="OSTEOCRIN"/>
    <property type="match status" value="1"/>
</dbReference>
<feature type="compositionally biased region" description="Low complexity" evidence="1">
    <location>
        <begin position="66"/>
        <end position="87"/>
    </location>
</feature>
<dbReference type="Proteomes" id="UP000264800">
    <property type="component" value="Unplaced"/>
</dbReference>
<dbReference type="GO" id="GO:0005615">
    <property type="term" value="C:extracellular space"/>
    <property type="evidence" value="ECO:0007669"/>
    <property type="project" value="TreeGrafter"/>
</dbReference>
<name>A0A3Q3AXP8_KRYMA</name>
<dbReference type="GO" id="GO:0009755">
    <property type="term" value="P:hormone-mediated signaling pathway"/>
    <property type="evidence" value="ECO:0007669"/>
    <property type="project" value="TreeGrafter"/>
</dbReference>
<proteinExistence type="predicted"/>
<dbReference type="PANTHER" id="PTHR35353">
    <property type="entry name" value="OSTEOCRIN"/>
    <property type="match status" value="1"/>
</dbReference>
<keyword evidence="3" id="KW-1185">Reference proteome</keyword>
<organism evidence="2 3">
    <name type="scientific">Kryptolebias marmoratus</name>
    <name type="common">Mangrove killifish</name>
    <name type="synonym">Rivulus marmoratus</name>
    <dbReference type="NCBI Taxonomy" id="37003"/>
    <lineage>
        <taxon>Eukaryota</taxon>
        <taxon>Metazoa</taxon>
        <taxon>Chordata</taxon>
        <taxon>Craniata</taxon>
        <taxon>Vertebrata</taxon>
        <taxon>Euteleostomi</taxon>
        <taxon>Actinopterygii</taxon>
        <taxon>Neopterygii</taxon>
        <taxon>Teleostei</taxon>
        <taxon>Neoteleostei</taxon>
        <taxon>Acanthomorphata</taxon>
        <taxon>Ovalentaria</taxon>
        <taxon>Atherinomorphae</taxon>
        <taxon>Cyprinodontiformes</taxon>
        <taxon>Rivulidae</taxon>
        <taxon>Kryptolebias</taxon>
    </lineage>
</organism>
<dbReference type="STRING" id="37003.ENSKMAP00000021431"/>
<dbReference type="Pfam" id="PF11037">
    <property type="entry name" value="Musclin"/>
    <property type="match status" value="1"/>
</dbReference>
<dbReference type="InterPro" id="IPR021088">
    <property type="entry name" value="Osteocrin"/>
</dbReference>
<evidence type="ECO:0000256" key="1">
    <source>
        <dbReference type="SAM" id="MobiDB-lite"/>
    </source>
</evidence>
<protein>
    <submittedName>
        <fullName evidence="2">Uncharacterized protein</fullName>
    </submittedName>
</protein>
<reference evidence="2" key="1">
    <citation type="submission" date="2025-08" db="UniProtKB">
        <authorList>
            <consortium name="Ensembl"/>
        </authorList>
    </citation>
    <scope>IDENTIFICATION</scope>
</reference>
<feature type="region of interest" description="Disordered" evidence="1">
    <location>
        <begin position="42"/>
        <end position="87"/>
    </location>
</feature>
<dbReference type="Ensembl" id="ENSKMAT00000021710.1">
    <property type="protein sequence ID" value="ENSKMAP00000021431.1"/>
    <property type="gene ID" value="ENSKMAG00000015926.1"/>
</dbReference>
<dbReference type="GeneTree" id="ENSGT00940000171805"/>
<dbReference type="GO" id="GO:0005102">
    <property type="term" value="F:signaling receptor binding"/>
    <property type="evidence" value="ECO:0007669"/>
    <property type="project" value="TreeGrafter"/>
</dbReference>
<evidence type="ECO:0000313" key="3">
    <source>
        <dbReference type="Proteomes" id="UP000264800"/>
    </source>
</evidence>